<evidence type="ECO:0000256" key="5">
    <source>
        <dbReference type="ARBA" id="ARBA00022679"/>
    </source>
</evidence>
<evidence type="ECO:0000256" key="6">
    <source>
        <dbReference type="ARBA" id="ARBA00022692"/>
    </source>
</evidence>
<accession>A0A7Y3SX72</accession>
<dbReference type="PRINTS" id="PR00344">
    <property type="entry name" value="BCTRLSENSOR"/>
</dbReference>
<keyword evidence="5" id="KW-0808">Transferase</keyword>
<dbReference type="SUPFAM" id="SSF55874">
    <property type="entry name" value="ATPase domain of HSP90 chaperone/DNA topoisomerase II/histidine kinase"/>
    <property type="match status" value="1"/>
</dbReference>
<keyword evidence="12" id="KW-0472">Membrane</keyword>
<dbReference type="Pfam" id="PF00512">
    <property type="entry name" value="HisKA"/>
    <property type="match status" value="1"/>
</dbReference>
<gene>
    <name evidence="14" type="ORF">HLQ16_11980</name>
</gene>
<dbReference type="Gene3D" id="1.10.287.130">
    <property type="match status" value="1"/>
</dbReference>
<sequence>MITLLIIIIFILTCIILFKTNVEKKRNNNLKYIQNKLNKIINENTNEKLLVETEDKEIKKILVEINNLLDFNQKILADYRKKEISISKMLSNISHDLKTPLTVVLGYIETIKLDNDISKDERDLLLSNVYTKALEVIGLINEFFDLAKLESGDKDITISRVNINEICRKSLLEFYENLTSKGYEVSIDIPSINIYVLGNLDAIHRIMNNLISNAIKYGSDGKYLGLKLTYDDNCSYVEICDKGKGIEEINVDRVFERMYTLEDSRNKLYQGSGLGLTITKRLVEKLGGKISLESKPYEKTSFIFQLKRITY</sequence>
<organism evidence="14 15">
    <name type="scientific">Clostridium estertheticum</name>
    <dbReference type="NCBI Taxonomy" id="238834"/>
    <lineage>
        <taxon>Bacteria</taxon>
        <taxon>Bacillati</taxon>
        <taxon>Bacillota</taxon>
        <taxon>Clostridia</taxon>
        <taxon>Eubacteriales</taxon>
        <taxon>Clostridiaceae</taxon>
        <taxon>Clostridium</taxon>
    </lineage>
</organism>
<evidence type="ECO:0000256" key="8">
    <source>
        <dbReference type="ARBA" id="ARBA00022777"/>
    </source>
</evidence>
<dbReference type="AlphaFoldDB" id="A0A7Y3SX72"/>
<dbReference type="SUPFAM" id="SSF47384">
    <property type="entry name" value="Homodimeric domain of signal transducing histidine kinase"/>
    <property type="match status" value="1"/>
</dbReference>
<evidence type="ECO:0000256" key="11">
    <source>
        <dbReference type="ARBA" id="ARBA00023012"/>
    </source>
</evidence>
<evidence type="ECO:0000256" key="2">
    <source>
        <dbReference type="ARBA" id="ARBA00004141"/>
    </source>
</evidence>
<dbReference type="InterPro" id="IPR036890">
    <property type="entry name" value="HATPase_C_sf"/>
</dbReference>
<dbReference type="PANTHER" id="PTHR45528">
    <property type="entry name" value="SENSOR HISTIDINE KINASE CPXA"/>
    <property type="match status" value="1"/>
</dbReference>
<keyword evidence="4" id="KW-0597">Phosphoprotein</keyword>
<dbReference type="SMART" id="SM00387">
    <property type="entry name" value="HATPase_c"/>
    <property type="match status" value="1"/>
</dbReference>
<comment type="catalytic activity">
    <reaction evidence="1">
        <text>ATP + protein L-histidine = ADP + protein N-phospho-L-histidine.</text>
        <dbReference type="EC" id="2.7.13.3"/>
    </reaction>
</comment>
<dbReference type="InterPro" id="IPR036097">
    <property type="entry name" value="HisK_dim/P_sf"/>
</dbReference>
<dbReference type="EC" id="2.7.13.3" evidence="3"/>
<dbReference type="Gene3D" id="3.30.565.10">
    <property type="entry name" value="Histidine kinase-like ATPase, C-terminal domain"/>
    <property type="match status" value="1"/>
</dbReference>
<dbReference type="GO" id="GO:0000155">
    <property type="term" value="F:phosphorelay sensor kinase activity"/>
    <property type="evidence" value="ECO:0007669"/>
    <property type="project" value="InterPro"/>
</dbReference>
<comment type="caution">
    <text evidence="14">The sequence shown here is derived from an EMBL/GenBank/DDBJ whole genome shotgun (WGS) entry which is preliminary data.</text>
</comment>
<keyword evidence="8 14" id="KW-0418">Kinase</keyword>
<keyword evidence="7" id="KW-0547">Nucleotide-binding</keyword>
<dbReference type="PROSITE" id="PS50109">
    <property type="entry name" value="HIS_KIN"/>
    <property type="match status" value="1"/>
</dbReference>
<evidence type="ECO:0000256" key="4">
    <source>
        <dbReference type="ARBA" id="ARBA00022553"/>
    </source>
</evidence>
<dbReference type="CDD" id="cd00082">
    <property type="entry name" value="HisKA"/>
    <property type="match status" value="1"/>
</dbReference>
<dbReference type="Pfam" id="PF02518">
    <property type="entry name" value="HATPase_c"/>
    <property type="match status" value="1"/>
</dbReference>
<evidence type="ECO:0000256" key="7">
    <source>
        <dbReference type="ARBA" id="ARBA00022741"/>
    </source>
</evidence>
<keyword evidence="11" id="KW-0902">Two-component regulatory system</keyword>
<dbReference type="GO" id="GO:0005886">
    <property type="term" value="C:plasma membrane"/>
    <property type="evidence" value="ECO:0007669"/>
    <property type="project" value="TreeGrafter"/>
</dbReference>
<name>A0A7Y3SX72_9CLOT</name>
<dbReference type="InterPro" id="IPR005467">
    <property type="entry name" value="His_kinase_dom"/>
</dbReference>
<keyword evidence="6" id="KW-0812">Transmembrane</keyword>
<dbReference type="Proteomes" id="UP000531659">
    <property type="component" value="Unassembled WGS sequence"/>
</dbReference>
<comment type="subcellular location">
    <subcellularLocation>
        <location evidence="2">Membrane</location>
        <topology evidence="2">Multi-pass membrane protein</topology>
    </subcellularLocation>
</comment>
<dbReference type="GO" id="GO:0005524">
    <property type="term" value="F:ATP binding"/>
    <property type="evidence" value="ECO:0007669"/>
    <property type="project" value="UniProtKB-KW"/>
</dbReference>
<evidence type="ECO:0000313" key="14">
    <source>
        <dbReference type="EMBL" id="NNU76653.1"/>
    </source>
</evidence>
<dbReference type="InterPro" id="IPR003594">
    <property type="entry name" value="HATPase_dom"/>
</dbReference>
<dbReference type="RefSeq" id="WP_171297361.1">
    <property type="nucleotide sequence ID" value="NZ_CP087098.1"/>
</dbReference>
<dbReference type="InterPro" id="IPR050398">
    <property type="entry name" value="HssS/ArlS-like"/>
</dbReference>
<evidence type="ECO:0000256" key="3">
    <source>
        <dbReference type="ARBA" id="ARBA00012438"/>
    </source>
</evidence>
<dbReference type="PANTHER" id="PTHR45528:SF8">
    <property type="entry name" value="HISTIDINE KINASE"/>
    <property type="match status" value="1"/>
</dbReference>
<evidence type="ECO:0000256" key="12">
    <source>
        <dbReference type="ARBA" id="ARBA00023136"/>
    </source>
</evidence>
<protein>
    <recommendedName>
        <fullName evidence="3">histidine kinase</fullName>
        <ecNumber evidence="3">2.7.13.3</ecNumber>
    </recommendedName>
</protein>
<proteinExistence type="predicted"/>
<feature type="domain" description="Histidine kinase" evidence="13">
    <location>
        <begin position="92"/>
        <end position="310"/>
    </location>
</feature>
<dbReference type="EMBL" id="JABEYB010000008">
    <property type="protein sequence ID" value="NNU76653.1"/>
    <property type="molecule type" value="Genomic_DNA"/>
</dbReference>
<keyword evidence="9" id="KW-0067">ATP-binding</keyword>
<dbReference type="SMART" id="SM00388">
    <property type="entry name" value="HisKA"/>
    <property type="match status" value="1"/>
</dbReference>
<dbReference type="InterPro" id="IPR003661">
    <property type="entry name" value="HisK_dim/P_dom"/>
</dbReference>
<keyword evidence="10" id="KW-1133">Transmembrane helix</keyword>
<evidence type="ECO:0000259" key="13">
    <source>
        <dbReference type="PROSITE" id="PS50109"/>
    </source>
</evidence>
<evidence type="ECO:0000256" key="1">
    <source>
        <dbReference type="ARBA" id="ARBA00000085"/>
    </source>
</evidence>
<evidence type="ECO:0000313" key="15">
    <source>
        <dbReference type="Proteomes" id="UP000531659"/>
    </source>
</evidence>
<evidence type="ECO:0000256" key="9">
    <source>
        <dbReference type="ARBA" id="ARBA00022840"/>
    </source>
</evidence>
<dbReference type="InterPro" id="IPR004358">
    <property type="entry name" value="Sig_transdc_His_kin-like_C"/>
</dbReference>
<evidence type="ECO:0000256" key="10">
    <source>
        <dbReference type="ARBA" id="ARBA00022989"/>
    </source>
</evidence>
<reference evidence="14 15" key="1">
    <citation type="submission" date="2020-05" db="EMBL/GenBank/DDBJ databases">
        <title>Complete genome of Clostridium estertheticum subspecies estertheticum, isolated from Vacuum packed lamb meat from New Zealand imported to Switzerland.</title>
        <authorList>
            <person name="Wambui J."/>
            <person name="Stevens M.J.A."/>
            <person name="Stephan R."/>
        </authorList>
    </citation>
    <scope>NUCLEOTIDE SEQUENCE [LARGE SCALE GENOMIC DNA]</scope>
    <source>
        <strain evidence="14 15">CEST001</strain>
    </source>
</reference>
<dbReference type="FunFam" id="3.30.565.10:FF:000013">
    <property type="entry name" value="Two-component sensor histidine kinase"/>
    <property type="match status" value="1"/>
</dbReference>